<reference evidence="2" key="1">
    <citation type="submission" date="2022-04" db="EMBL/GenBank/DDBJ databases">
        <title>Carnegiea gigantea Genome sequencing and assembly v2.</title>
        <authorList>
            <person name="Copetti D."/>
            <person name="Sanderson M.J."/>
            <person name="Burquez A."/>
            <person name="Wojciechowski M.F."/>
        </authorList>
    </citation>
    <scope>NUCLEOTIDE SEQUENCE</scope>
    <source>
        <strain evidence="2">SGP5-SGP5p</strain>
        <tissue evidence="2">Aerial part</tissue>
    </source>
</reference>
<dbReference type="OrthoDB" id="425619at2759"/>
<evidence type="ECO:0000313" key="3">
    <source>
        <dbReference type="Proteomes" id="UP001153076"/>
    </source>
</evidence>
<proteinExistence type="predicted"/>
<evidence type="ECO:0000313" key="2">
    <source>
        <dbReference type="EMBL" id="KAJ8423650.1"/>
    </source>
</evidence>
<gene>
    <name evidence="2" type="ORF">Cgig2_010637</name>
</gene>
<organism evidence="2 3">
    <name type="scientific">Carnegiea gigantea</name>
    <dbReference type="NCBI Taxonomy" id="171969"/>
    <lineage>
        <taxon>Eukaryota</taxon>
        <taxon>Viridiplantae</taxon>
        <taxon>Streptophyta</taxon>
        <taxon>Embryophyta</taxon>
        <taxon>Tracheophyta</taxon>
        <taxon>Spermatophyta</taxon>
        <taxon>Magnoliopsida</taxon>
        <taxon>eudicotyledons</taxon>
        <taxon>Gunneridae</taxon>
        <taxon>Pentapetalae</taxon>
        <taxon>Caryophyllales</taxon>
        <taxon>Cactineae</taxon>
        <taxon>Cactaceae</taxon>
        <taxon>Cactoideae</taxon>
        <taxon>Echinocereeae</taxon>
        <taxon>Carnegiea</taxon>
    </lineage>
</organism>
<dbReference type="Proteomes" id="UP001153076">
    <property type="component" value="Unassembled WGS sequence"/>
</dbReference>
<dbReference type="EMBL" id="JAKOGI010001910">
    <property type="protein sequence ID" value="KAJ8423650.1"/>
    <property type="molecule type" value="Genomic_DNA"/>
</dbReference>
<dbReference type="AlphaFoldDB" id="A0A9Q1JM15"/>
<accession>A0A9Q1JM15</accession>
<protein>
    <submittedName>
        <fullName evidence="2">Uncharacterized protein</fullName>
    </submittedName>
</protein>
<feature type="region of interest" description="Disordered" evidence="1">
    <location>
        <begin position="1"/>
        <end position="34"/>
    </location>
</feature>
<comment type="caution">
    <text evidence="2">The sequence shown here is derived from an EMBL/GenBank/DDBJ whole genome shotgun (WGS) entry which is preliminary data.</text>
</comment>
<keyword evidence="3" id="KW-1185">Reference proteome</keyword>
<evidence type="ECO:0000256" key="1">
    <source>
        <dbReference type="SAM" id="MobiDB-lite"/>
    </source>
</evidence>
<sequence>MARGRRGRSRLVQQPCPLRDSATPEVLDKDVGSPQTTVTQKQIVEHLEGMVPPVLKIATSTLITSSCASLVDPEEGTELRQQIHYEWIPVKCLFCGMHGHREDVCKKKDRPRKEWRVKQKVQELAPRHTPDDTQVANSQNALDFTTVARGTLAVVRPRSTTSPRTNNSSQTLAEGYTAFGQPETQLYSGTTIAQCRTYLKTSRIKSYIECSTCIPIRRSSMYILIGY</sequence>
<name>A0A9Q1JM15_9CARY</name>